<dbReference type="EMBL" id="GL379927">
    <property type="protein sequence ID" value="EGT35893.1"/>
    <property type="molecule type" value="Genomic_DNA"/>
</dbReference>
<dbReference type="OrthoDB" id="10669264at2759"/>
<dbReference type="Proteomes" id="UP000008068">
    <property type="component" value="Unassembled WGS sequence"/>
</dbReference>
<keyword evidence="3" id="KW-1185">Reference proteome</keyword>
<evidence type="ECO:0000313" key="3">
    <source>
        <dbReference type="Proteomes" id="UP000008068"/>
    </source>
</evidence>
<gene>
    <name evidence="2" type="ORF">CAEBREN_25004</name>
</gene>
<protein>
    <submittedName>
        <fullName evidence="2">Uncharacterized protein</fullName>
    </submittedName>
</protein>
<dbReference type="OMA" id="WRNDRLY"/>
<name>G0NQT2_CAEBE</name>
<dbReference type="PANTHER" id="PTHR36946">
    <property type="entry name" value="PROTEIN CBG13897-RELATED"/>
    <property type="match status" value="1"/>
</dbReference>
<evidence type="ECO:0000313" key="2">
    <source>
        <dbReference type="EMBL" id="EGT35893.1"/>
    </source>
</evidence>
<keyword evidence="1" id="KW-0732">Signal</keyword>
<accession>G0NQT2</accession>
<dbReference type="InParanoid" id="G0NQT2"/>
<dbReference type="AlphaFoldDB" id="G0NQT2"/>
<evidence type="ECO:0000256" key="1">
    <source>
        <dbReference type="SAM" id="SignalP"/>
    </source>
</evidence>
<reference evidence="3" key="1">
    <citation type="submission" date="2011-07" db="EMBL/GenBank/DDBJ databases">
        <authorList>
            <consortium name="Caenorhabditis brenneri Sequencing and Analysis Consortium"/>
            <person name="Wilson R.K."/>
        </authorList>
    </citation>
    <scope>NUCLEOTIDE SEQUENCE [LARGE SCALE GENOMIC DNA]</scope>
    <source>
        <strain evidence="3">PB2801</strain>
    </source>
</reference>
<feature type="signal peptide" evidence="1">
    <location>
        <begin position="1"/>
        <end position="22"/>
    </location>
</feature>
<feature type="chain" id="PRO_5003405708" evidence="1">
    <location>
        <begin position="23"/>
        <end position="288"/>
    </location>
</feature>
<organism evidence="3">
    <name type="scientific">Caenorhabditis brenneri</name>
    <name type="common">Nematode worm</name>
    <dbReference type="NCBI Taxonomy" id="135651"/>
    <lineage>
        <taxon>Eukaryota</taxon>
        <taxon>Metazoa</taxon>
        <taxon>Ecdysozoa</taxon>
        <taxon>Nematoda</taxon>
        <taxon>Chromadorea</taxon>
        <taxon>Rhabditida</taxon>
        <taxon>Rhabditina</taxon>
        <taxon>Rhabditomorpha</taxon>
        <taxon>Rhabditoidea</taxon>
        <taxon>Rhabditidae</taxon>
        <taxon>Peloderinae</taxon>
        <taxon>Caenorhabditis</taxon>
    </lineage>
</organism>
<sequence>MKILFIFCCALVVFNLVSLSESKKQYGHITVGALRRFFPYNSVDEVENLAIRLFRQNTTKQAKRMMSNWIDRHWPFPKTTVIPDTVLTEEVTSTTTELVTEYVPYTQYPMATVTQNSNSSDSKGGMGEMMDNFKKNHSDWFAGSSKNETNWEDEWFKNDPKTTTPYPYPDRCRHNKEFIRQQILQFLDHRDTVEIYIEYLIGMVLEDMLVTVQESKKIRRIFWRNDRLYNNNFLVADPSFRREILENKWKKSSPSKIQEKFMFYTQRWYKFPGAGEKLDWKFDFNSSC</sequence>
<proteinExistence type="predicted"/>
<dbReference type="eggNOG" id="ENOG502TJ1B">
    <property type="taxonomic scope" value="Eukaryota"/>
</dbReference>
<dbReference type="HOGENOM" id="CLU_824502_0_0_1"/>